<dbReference type="GO" id="GO:0008013">
    <property type="term" value="F:beta-catenin binding"/>
    <property type="evidence" value="ECO:0007669"/>
    <property type="project" value="TreeGrafter"/>
</dbReference>
<evidence type="ECO:0000256" key="5">
    <source>
        <dbReference type="ARBA" id="ARBA00022989"/>
    </source>
</evidence>
<dbReference type="InterPro" id="IPR002126">
    <property type="entry name" value="Cadherin-like_dom"/>
</dbReference>
<evidence type="ECO:0000256" key="8">
    <source>
        <dbReference type="SAM" id="MobiDB-lite"/>
    </source>
</evidence>
<feature type="domain" description="Cadherin" evidence="9">
    <location>
        <begin position="55"/>
        <end position="124"/>
    </location>
</feature>
<dbReference type="Gene3D" id="2.60.40.60">
    <property type="entry name" value="Cadherins"/>
    <property type="match status" value="4"/>
</dbReference>
<feature type="compositionally biased region" description="Polar residues" evidence="8">
    <location>
        <begin position="200"/>
        <end position="210"/>
    </location>
</feature>
<keyword evidence="10" id="KW-1185">Reference proteome</keyword>
<proteinExistence type="predicted"/>
<gene>
    <name evidence="11" type="primary">LOC125178650</name>
</gene>
<dbReference type="GO" id="GO:0005509">
    <property type="term" value="F:calcium ion binding"/>
    <property type="evidence" value="ECO:0007669"/>
    <property type="project" value="UniProtKB-UniRule"/>
</dbReference>
<evidence type="ECO:0000256" key="4">
    <source>
        <dbReference type="ARBA" id="ARBA00022837"/>
    </source>
</evidence>
<evidence type="ECO:0000256" key="6">
    <source>
        <dbReference type="ARBA" id="ARBA00023136"/>
    </source>
</evidence>
<dbReference type="PRINTS" id="PR00205">
    <property type="entry name" value="CADHERIN"/>
</dbReference>
<organism evidence="10 11">
    <name type="scientific">Hyalella azteca</name>
    <name type="common">Amphipod</name>
    <dbReference type="NCBI Taxonomy" id="294128"/>
    <lineage>
        <taxon>Eukaryota</taxon>
        <taxon>Metazoa</taxon>
        <taxon>Ecdysozoa</taxon>
        <taxon>Arthropoda</taxon>
        <taxon>Crustacea</taxon>
        <taxon>Multicrustacea</taxon>
        <taxon>Malacostraca</taxon>
        <taxon>Eumalacostraca</taxon>
        <taxon>Peracarida</taxon>
        <taxon>Amphipoda</taxon>
        <taxon>Senticaudata</taxon>
        <taxon>Talitrida</taxon>
        <taxon>Talitroidea</taxon>
        <taxon>Hyalellidae</taxon>
        <taxon>Hyalella</taxon>
    </lineage>
</organism>
<keyword evidence="2" id="KW-0812">Transmembrane</keyword>
<dbReference type="GO" id="GO:0060429">
    <property type="term" value="P:epithelium development"/>
    <property type="evidence" value="ECO:0007669"/>
    <property type="project" value="UniProtKB-ARBA"/>
</dbReference>
<evidence type="ECO:0000313" key="10">
    <source>
        <dbReference type="Proteomes" id="UP000694843"/>
    </source>
</evidence>
<feature type="region of interest" description="Disordered" evidence="8">
    <location>
        <begin position="1"/>
        <end position="45"/>
    </location>
</feature>
<dbReference type="Pfam" id="PF00028">
    <property type="entry name" value="Cadherin"/>
    <property type="match status" value="2"/>
</dbReference>
<dbReference type="GO" id="GO:0007043">
    <property type="term" value="P:cell-cell junction assembly"/>
    <property type="evidence" value="ECO:0007669"/>
    <property type="project" value="TreeGrafter"/>
</dbReference>
<dbReference type="GO" id="GO:0044331">
    <property type="term" value="P:cell-cell adhesion mediated by cadherin"/>
    <property type="evidence" value="ECO:0007669"/>
    <property type="project" value="TreeGrafter"/>
</dbReference>
<dbReference type="PROSITE" id="PS50268">
    <property type="entry name" value="CADHERIN_2"/>
    <property type="match status" value="3"/>
</dbReference>
<dbReference type="CDD" id="cd11304">
    <property type="entry name" value="Cadherin_repeat"/>
    <property type="match status" value="3"/>
</dbReference>
<dbReference type="SMART" id="SM00112">
    <property type="entry name" value="CA"/>
    <property type="match status" value="3"/>
</dbReference>
<dbReference type="OrthoDB" id="6252479at2759"/>
<dbReference type="GeneID" id="125178650"/>
<dbReference type="RefSeq" id="XP_047738868.1">
    <property type="nucleotide sequence ID" value="XM_047882912.1"/>
</dbReference>
<name>A0A979FQE6_HYAAZ</name>
<dbReference type="GO" id="GO:0016477">
    <property type="term" value="P:cell migration"/>
    <property type="evidence" value="ECO:0007669"/>
    <property type="project" value="TreeGrafter"/>
</dbReference>
<dbReference type="PANTHER" id="PTHR24027">
    <property type="entry name" value="CADHERIN-23"/>
    <property type="match status" value="1"/>
</dbReference>
<dbReference type="GO" id="GO:0016339">
    <property type="term" value="P:calcium-dependent cell-cell adhesion via plasma membrane cell adhesion molecules"/>
    <property type="evidence" value="ECO:0007669"/>
    <property type="project" value="TreeGrafter"/>
</dbReference>
<keyword evidence="6" id="KW-0472">Membrane</keyword>
<evidence type="ECO:0000313" key="11">
    <source>
        <dbReference type="RefSeq" id="XP_047738868.1"/>
    </source>
</evidence>
<dbReference type="PROSITE" id="PS00232">
    <property type="entry name" value="CADHERIN_1"/>
    <property type="match status" value="1"/>
</dbReference>
<dbReference type="InterPro" id="IPR039808">
    <property type="entry name" value="Cadherin"/>
</dbReference>
<feature type="compositionally biased region" description="Low complexity" evidence="8">
    <location>
        <begin position="463"/>
        <end position="486"/>
    </location>
</feature>
<feature type="compositionally biased region" description="Low complexity" evidence="8">
    <location>
        <begin position="14"/>
        <end position="23"/>
    </location>
</feature>
<evidence type="ECO:0000259" key="9">
    <source>
        <dbReference type="PROSITE" id="PS50268"/>
    </source>
</evidence>
<comment type="subcellular location">
    <subcellularLocation>
        <location evidence="1">Membrane</location>
    </subcellularLocation>
</comment>
<evidence type="ECO:0000256" key="2">
    <source>
        <dbReference type="ARBA" id="ARBA00022692"/>
    </source>
</evidence>
<dbReference type="AlphaFoldDB" id="A0A979FQE6"/>
<dbReference type="PANTHER" id="PTHR24027:SF438">
    <property type="entry name" value="CADHERIN 23"/>
    <property type="match status" value="1"/>
</dbReference>
<keyword evidence="4 7" id="KW-0106">Calcium</keyword>
<dbReference type="FunFam" id="2.60.40.60:FF:000020">
    <property type="entry name" value="Dachsous cadherin-related 1b"/>
    <property type="match status" value="1"/>
</dbReference>
<dbReference type="Proteomes" id="UP000694843">
    <property type="component" value="Unplaced"/>
</dbReference>
<evidence type="ECO:0000256" key="7">
    <source>
        <dbReference type="PROSITE-ProRule" id="PRU00043"/>
    </source>
</evidence>
<dbReference type="GO" id="GO:0005912">
    <property type="term" value="C:adherens junction"/>
    <property type="evidence" value="ECO:0007669"/>
    <property type="project" value="TreeGrafter"/>
</dbReference>
<feature type="compositionally biased region" description="Polar residues" evidence="8">
    <location>
        <begin position="31"/>
        <end position="45"/>
    </location>
</feature>
<dbReference type="InterPro" id="IPR020894">
    <property type="entry name" value="Cadherin_CS"/>
</dbReference>
<dbReference type="GO" id="GO:0007156">
    <property type="term" value="P:homophilic cell adhesion via plasma membrane adhesion molecules"/>
    <property type="evidence" value="ECO:0007669"/>
    <property type="project" value="InterPro"/>
</dbReference>
<accession>A0A979FQE6</accession>
<dbReference type="GO" id="GO:0045296">
    <property type="term" value="F:cadherin binding"/>
    <property type="evidence" value="ECO:0007669"/>
    <property type="project" value="TreeGrafter"/>
</dbReference>
<dbReference type="SUPFAM" id="SSF49313">
    <property type="entry name" value="Cadherin-like"/>
    <property type="match status" value="3"/>
</dbReference>
<evidence type="ECO:0000256" key="3">
    <source>
        <dbReference type="ARBA" id="ARBA00022737"/>
    </source>
</evidence>
<reference evidence="11" key="1">
    <citation type="submission" date="2025-08" db="UniProtKB">
        <authorList>
            <consortium name="RefSeq"/>
        </authorList>
    </citation>
    <scope>IDENTIFICATION</scope>
    <source>
        <tissue evidence="11">Whole organism</tissue>
    </source>
</reference>
<keyword evidence="3" id="KW-0677">Repeat</keyword>
<dbReference type="KEGG" id="hazt:125178650"/>
<feature type="domain" description="Cadherin" evidence="9">
    <location>
        <begin position="274"/>
        <end position="331"/>
    </location>
</feature>
<dbReference type="GO" id="GO:0016342">
    <property type="term" value="C:catenin complex"/>
    <property type="evidence" value="ECO:0007669"/>
    <property type="project" value="TreeGrafter"/>
</dbReference>
<evidence type="ECO:0000256" key="1">
    <source>
        <dbReference type="ARBA" id="ARBA00004370"/>
    </source>
</evidence>
<dbReference type="GO" id="GO:0000902">
    <property type="term" value="P:cell morphogenesis"/>
    <property type="evidence" value="ECO:0007669"/>
    <property type="project" value="TreeGrafter"/>
</dbReference>
<keyword evidence="5" id="KW-1133">Transmembrane helix</keyword>
<dbReference type="GO" id="GO:0034332">
    <property type="term" value="P:adherens junction organization"/>
    <property type="evidence" value="ECO:0007669"/>
    <property type="project" value="TreeGrafter"/>
</dbReference>
<protein>
    <submittedName>
        <fullName evidence="11">Protocadherin-16-like</fullName>
    </submittedName>
</protein>
<sequence length="677" mass="73449">MIGSRISPGGGHSSGSSSRIAASVCPADSPLEQSNPRFETRYSSSNHGSEIRWESEVRYSLLDWKQRYWFTVQPHTGVVALVSPLDRETTAHLTVPLEARTSQGSAEATLYVTVEDVNEFPPRFANDVYQTQITEEDDRHLPKPVIQVVARDRDGGSWGVLRYSLSGDGVPQTQDPHPQDPSPNPHNDNLNSEATRRQHFPQSRSSSLSKPHQPHVTPIAKSSSRLLPVSSSLVSDIVLGLAGPALRSPGAPPPAVAPPSVSKSKHWTRRRAAFSVDPESGTIYVLKPLDRDAPTGQARWRLTVTATDGQYTASTDVLVNLKDVNDNAPVFPRDVIDAHVLENSMSGTTVAVVTAHDADDPHEGDNARLSYSLLKNVIDERSRLPMFTVDRQTGALRTAVCCLDREHTSSYGLVLAATDGGGLQGTCTVTVNIDDVNDVPPSFVRSHVDVVVPEHRQPSFQRSSSHGASSSNGASPSPDVSSSDGVPLSIEVTLPKEALSSSAVLSSNREFPSRGLPSSKSRSNVSENFISTLVVTDPDTSNVFAYRVMPGSGHGWQLVEVAASTGGADLFSRVPLDFENPQHRAGLNFRVQVTDQISDYAESCVREVSEDLRLYIIYYFYNLSIGLRHGLREEFSDEDYNGYNIQDPASASTQLKTTATTTFDLINPHGSGCAMTT</sequence>
<feature type="region of interest" description="Disordered" evidence="8">
    <location>
        <begin position="163"/>
        <end position="225"/>
    </location>
</feature>
<feature type="domain" description="Cadherin" evidence="9">
    <location>
        <begin position="332"/>
        <end position="443"/>
    </location>
</feature>
<dbReference type="InterPro" id="IPR015919">
    <property type="entry name" value="Cadherin-like_sf"/>
</dbReference>
<feature type="region of interest" description="Disordered" evidence="8">
    <location>
        <begin position="457"/>
        <end position="486"/>
    </location>
</feature>